<evidence type="ECO:0000259" key="1">
    <source>
        <dbReference type="Pfam" id="PF13472"/>
    </source>
</evidence>
<sequence>MSLKSPLQEIRICFVGESFVNGTGDPECLGWTGRICVNANKKGYDITYYNLGVRRETSTELRNRWFREVSYRLSQKYDGRVVFSFGVNDTTIENGKTRVNFEESITNIHSILSEAKKLYPILVVSPPPIGNEEQDQRIADLSQEFTLVCQELNIPYLDVFSKLINSNIWLEEAKNNDGTHPRTGGYTEFAQIVENWDAWLNWFPTSQIS</sequence>
<dbReference type="RefSeq" id="WP_190556255.1">
    <property type="nucleotide sequence ID" value="NZ_JACJQU010000001.1"/>
</dbReference>
<proteinExistence type="predicted"/>
<dbReference type="SUPFAM" id="SSF52266">
    <property type="entry name" value="SGNH hydrolase"/>
    <property type="match status" value="1"/>
</dbReference>
<dbReference type="InterPro" id="IPR036514">
    <property type="entry name" value="SGNH_hydro_sf"/>
</dbReference>
<dbReference type="EMBL" id="JACJQU010000001">
    <property type="protein sequence ID" value="MBD2292125.1"/>
    <property type="molecule type" value="Genomic_DNA"/>
</dbReference>
<comment type="caution">
    <text evidence="2">The sequence shown here is derived from an EMBL/GenBank/DDBJ whole genome shotgun (WGS) entry which is preliminary data.</text>
</comment>
<organism evidence="2 3">
    <name type="scientific">Anabaena sphaerica FACHB-251</name>
    <dbReference type="NCBI Taxonomy" id="2692883"/>
    <lineage>
        <taxon>Bacteria</taxon>
        <taxon>Bacillati</taxon>
        <taxon>Cyanobacteriota</taxon>
        <taxon>Cyanophyceae</taxon>
        <taxon>Nostocales</taxon>
        <taxon>Nostocaceae</taxon>
        <taxon>Anabaena</taxon>
    </lineage>
</organism>
<keyword evidence="3" id="KW-1185">Reference proteome</keyword>
<name>A0A926WCM1_9NOST</name>
<dbReference type="Gene3D" id="3.40.50.1110">
    <property type="entry name" value="SGNH hydrolase"/>
    <property type="match status" value="1"/>
</dbReference>
<dbReference type="InterPro" id="IPR013830">
    <property type="entry name" value="SGNH_hydro"/>
</dbReference>
<dbReference type="AlphaFoldDB" id="A0A926WCM1"/>
<feature type="domain" description="SGNH hydrolase-type esterase" evidence="1">
    <location>
        <begin position="14"/>
        <end position="186"/>
    </location>
</feature>
<dbReference type="Pfam" id="PF13472">
    <property type="entry name" value="Lipase_GDSL_2"/>
    <property type="match status" value="1"/>
</dbReference>
<dbReference type="InterPro" id="IPR051532">
    <property type="entry name" value="Ester_Hydrolysis_Enzymes"/>
</dbReference>
<protein>
    <submittedName>
        <fullName evidence="2">Lipase</fullName>
    </submittedName>
</protein>
<evidence type="ECO:0000313" key="3">
    <source>
        <dbReference type="Proteomes" id="UP000662185"/>
    </source>
</evidence>
<reference evidence="3" key="1">
    <citation type="journal article" date="2020" name="ISME J.">
        <title>Comparative genomics reveals insights into cyanobacterial evolution and habitat adaptation.</title>
        <authorList>
            <person name="Chen M.Y."/>
            <person name="Teng W.K."/>
            <person name="Zhao L."/>
            <person name="Hu C.X."/>
            <person name="Zhou Y.K."/>
            <person name="Han B.P."/>
            <person name="Song L.R."/>
            <person name="Shu W.S."/>
        </authorList>
    </citation>
    <scope>NUCLEOTIDE SEQUENCE [LARGE SCALE GENOMIC DNA]</scope>
    <source>
        <strain evidence="3">FACHB-251</strain>
    </source>
</reference>
<gene>
    <name evidence="2" type="ORF">H6G06_01180</name>
</gene>
<evidence type="ECO:0000313" key="2">
    <source>
        <dbReference type="EMBL" id="MBD2292125.1"/>
    </source>
</evidence>
<accession>A0A926WCM1</accession>
<dbReference type="Proteomes" id="UP000662185">
    <property type="component" value="Unassembled WGS sequence"/>
</dbReference>
<dbReference type="PANTHER" id="PTHR30383">
    <property type="entry name" value="THIOESTERASE 1/PROTEASE 1/LYSOPHOSPHOLIPASE L1"/>
    <property type="match status" value="1"/>
</dbReference>